<keyword evidence="2" id="KW-1133">Transmembrane helix</keyword>
<evidence type="ECO:0008006" key="7">
    <source>
        <dbReference type="Google" id="ProtNLM"/>
    </source>
</evidence>
<evidence type="ECO:0000256" key="2">
    <source>
        <dbReference type="SAM" id="Phobius"/>
    </source>
</evidence>
<name>A0AAV3SSQ7_9EURY</name>
<feature type="region of interest" description="Disordered" evidence="1">
    <location>
        <begin position="48"/>
        <end position="68"/>
    </location>
</feature>
<keyword evidence="2" id="KW-0472">Membrane</keyword>
<evidence type="ECO:0000313" key="3">
    <source>
        <dbReference type="EMBL" id="GAA0541878.1"/>
    </source>
</evidence>
<feature type="compositionally biased region" description="Polar residues" evidence="1">
    <location>
        <begin position="48"/>
        <end position="63"/>
    </location>
</feature>
<reference evidence="4 6" key="3">
    <citation type="submission" date="2024-06" db="EMBL/GenBank/DDBJ databases">
        <title>Halorubrum miltondacostae sp. nov., a potential PHA producer isolated from an inland solar saltern in Rio Maior, Portugal.</title>
        <authorList>
            <person name="Albuquerque L."/>
            <person name="Viver T."/>
            <person name="Barroso C."/>
            <person name="Claudino R."/>
            <person name="Galvan M."/>
            <person name="Simoes G."/>
            <person name="Lobo Da Cunha A."/>
            <person name="Egas C."/>
        </authorList>
    </citation>
    <scope>NUCLEOTIDE SEQUENCE [LARGE SCALE GENOMIC DNA]</scope>
    <source>
        <strain evidence="4 6">DSM 18646</strain>
    </source>
</reference>
<evidence type="ECO:0000256" key="1">
    <source>
        <dbReference type="SAM" id="MobiDB-lite"/>
    </source>
</evidence>
<evidence type="ECO:0000313" key="4">
    <source>
        <dbReference type="EMBL" id="MEZ3168270.1"/>
    </source>
</evidence>
<dbReference type="Proteomes" id="UP001501425">
    <property type="component" value="Unassembled WGS sequence"/>
</dbReference>
<feature type="transmembrane region" description="Helical" evidence="2">
    <location>
        <begin position="195"/>
        <end position="213"/>
    </location>
</feature>
<reference evidence="3" key="1">
    <citation type="journal article" date="2014" name="Int. J. Syst. Evol. Microbiol.">
        <title>Complete genome sequence of Corynebacterium casei LMG S-19264T (=DSM 44701T), isolated from a smear-ripened cheese.</title>
        <authorList>
            <consortium name="US DOE Joint Genome Institute (JGI-PGF)"/>
            <person name="Walter F."/>
            <person name="Albersmeier A."/>
            <person name="Kalinowski J."/>
            <person name="Ruckert C."/>
        </authorList>
    </citation>
    <scope>NUCLEOTIDE SEQUENCE</scope>
    <source>
        <strain evidence="3">JCM 14265</strain>
    </source>
</reference>
<feature type="transmembrane region" description="Helical" evidence="2">
    <location>
        <begin position="129"/>
        <end position="152"/>
    </location>
</feature>
<comment type="caution">
    <text evidence="3">The sequence shown here is derived from an EMBL/GenBank/DDBJ whole genome shotgun (WGS) entry which is preliminary data.</text>
</comment>
<protein>
    <recommendedName>
        <fullName evidence="7">Glycerophosphoryl diester phosphodiesterase membrane domain-containing protein</fullName>
    </recommendedName>
</protein>
<feature type="transmembrane region" description="Helical" evidence="2">
    <location>
        <begin position="28"/>
        <end position="45"/>
    </location>
</feature>
<dbReference type="AlphaFoldDB" id="A0AAV3SSQ7"/>
<feature type="transmembrane region" description="Helical" evidence="2">
    <location>
        <begin position="225"/>
        <end position="242"/>
    </location>
</feature>
<feature type="transmembrane region" description="Helical" evidence="2">
    <location>
        <begin position="164"/>
        <end position="188"/>
    </location>
</feature>
<accession>A0AAV3SSQ7</accession>
<feature type="transmembrane region" description="Helical" evidence="2">
    <location>
        <begin position="275"/>
        <end position="298"/>
    </location>
</feature>
<keyword evidence="6" id="KW-1185">Reference proteome</keyword>
<dbReference type="RefSeq" id="WP_343778146.1">
    <property type="nucleotide sequence ID" value="NZ_BAAADQ010000007.1"/>
</dbReference>
<dbReference type="Pfam" id="PF24400">
    <property type="entry name" value="DUF7544"/>
    <property type="match status" value="1"/>
</dbReference>
<dbReference type="EMBL" id="BAAADQ010000007">
    <property type="protein sequence ID" value="GAA0541878.1"/>
    <property type="molecule type" value="Genomic_DNA"/>
</dbReference>
<keyword evidence="2" id="KW-0812">Transmembrane</keyword>
<evidence type="ECO:0000313" key="5">
    <source>
        <dbReference type="Proteomes" id="UP001501425"/>
    </source>
</evidence>
<reference evidence="3" key="2">
    <citation type="submission" date="2023-12" db="EMBL/GenBank/DDBJ databases">
        <authorList>
            <person name="Sun Q."/>
            <person name="Inoue M."/>
        </authorList>
    </citation>
    <scope>NUCLEOTIDE SEQUENCE</scope>
    <source>
        <strain evidence="3">JCM 14265</strain>
    </source>
</reference>
<dbReference type="EMBL" id="JBEDNW010000007">
    <property type="protein sequence ID" value="MEZ3168270.1"/>
    <property type="molecule type" value="Genomic_DNA"/>
</dbReference>
<sequence length="333" mass="34509">MTLYAVDAIDDAVEATRSLLWPFDAGRWLRLMVVVFFVGGAGGSAPSQLGGSASTGTGSQPGSFPQLPAPETVLPSGGELLVIGVVLGAVAAVVIGLLFVGSVMEFVFVESLRREAVSIRRYWRDRWRAGVRLFGFRLVLGVVTLTLVAAALAPALLPALSGDASVAVGVLLLAVPVLVGLAAVSGLVGGLTTNFVVPVMLVEGGSLLSAWRRFWPVLTGQWKQYAAYVALAFVIRIATGVVSGVAVVFGVIVAAVPFGITGIVGVALLSVATPVGAALIAVSVLLFVLAVAAVALLVSVPIRTYLRYYALFVLGDTDAGLDLIAERRRAVRE</sequence>
<feature type="transmembrane region" description="Helical" evidence="2">
    <location>
        <begin position="80"/>
        <end position="108"/>
    </location>
</feature>
<proteinExistence type="predicted"/>
<organism evidence="3 5">
    <name type="scientific">Halorubrum ejinorense</name>
    <dbReference type="NCBI Taxonomy" id="425309"/>
    <lineage>
        <taxon>Archaea</taxon>
        <taxon>Methanobacteriati</taxon>
        <taxon>Methanobacteriota</taxon>
        <taxon>Stenosarchaea group</taxon>
        <taxon>Halobacteria</taxon>
        <taxon>Halobacteriales</taxon>
        <taxon>Haloferacaceae</taxon>
        <taxon>Halorubrum</taxon>
    </lineage>
</organism>
<dbReference type="Proteomes" id="UP001567571">
    <property type="component" value="Unassembled WGS sequence"/>
</dbReference>
<feature type="transmembrane region" description="Helical" evidence="2">
    <location>
        <begin position="247"/>
        <end position="269"/>
    </location>
</feature>
<dbReference type="InterPro" id="IPR055966">
    <property type="entry name" value="DUF7544"/>
</dbReference>
<evidence type="ECO:0000313" key="6">
    <source>
        <dbReference type="Proteomes" id="UP001567571"/>
    </source>
</evidence>
<gene>
    <name evidence="4" type="ORF">ABNG02_13135</name>
    <name evidence="3" type="ORF">GCM10008994_16190</name>
</gene>